<sequence>MNITMILEMTSEVDDRLVITSGGRSVTAVELAVLARRAAHSFAGCPAVLYEGVNHLAYPVALFGAAYAGIPFVPLNYRLSDTAMASLEGKHPGSTVLRSGDLDSWLAALDDLPDPGPDDLTADLTDPDSVAVVIYTSGTTSEPKAAVLRQRHLLAYVFNTLEFNSAAVDNAALVAVPPYHIAGLTNLMSNLYTGRRIVYATGFDAAQWIDTVRRESVTHAMLVPTMLARVIEALGADGTGLPSLTNLAYGGARTPRPVIEGALRALPGTDFVNAYGLTETASSIAVLAPEDHRQAIESDDPAIRGRLGSVGRPLPGIEVVIRDEFGAALPAGVEGLVFVRGDQISGEYGTRSVLDGDGWFPTRDLGRLDVDGYLYIEGRADDTIIRGGENIAPAEIEDVLIEHPAVAEVAVVGVPDPEWGQRLVAVVVGEGDAEEIRAWVRDRLRSSKTPDSIVFVGDLPRTETGKLLRRNLLNDLANAEQNLELEKNHA</sequence>
<evidence type="ECO:0000259" key="4">
    <source>
        <dbReference type="Pfam" id="PF13193"/>
    </source>
</evidence>
<dbReference type="InterPro" id="IPR045851">
    <property type="entry name" value="AMP-bd_C_sf"/>
</dbReference>
<dbReference type="SUPFAM" id="SSF56801">
    <property type="entry name" value="Acetyl-CoA synthetase-like"/>
    <property type="match status" value="1"/>
</dbReference>
<dbReference type="InterPro" id="IPR020845">
    <property type="entry name" value="AMP-binding_CS"/>
</dbReference>
<dbReference type="CDD" id="cd04433">
    <property type="entry name" value="AFD_class_I"/>
    <property type="match status" value="1"/>
</dbReference>
<dbReference type="InterPro" id="IPR000873">
    <property type="entry name" value="AMP-dep_synth/lig_dom"/>
</dbReference>
<gene>
    <name evidence="5" type="primary">menE_3</name>
    <name evidence="5" type="ORF">D7316_02400</name>
</gene>
<evidence type="ECO:0000259" key="3">
    <source>
        <dbReference type="Pfam" id="PF00501"/>
    </source>
</evidence>
<dbReference type="GO" id="GO:0008756">
    <property type="term" value="F:o-succinylbenzoate-CoA ligase activity"/>
    <property type="evidence" value="ECO:0007669"/>
    <property type="project" value="UniProtKB-EC"/>
</dbReference>
<comment type="similarity">
    <text evidence="1">Belongs to the ATP-dependent AMP-binding enzyme family.</text>
</comment>
<dbReference type="InterPro" id="IPR042099">
    <property type="entry name" value="ANL_N_sf"/>
</dbReference>
<dbReference type="InterPro" id="IPR025110">
    <property type="entry name" value="AMP-bd_C"/>
</dbReference>
<dbReference type="Gene3D" id="3.30.300.30">
    <property type="match status" value="1"/>
</dbReference>
<dbReference type="KEGG" id="gom:D7316_02400"/>
<dbReference type="Gene3D" id="3.40.50.12780">
    <property type="entry name" value="N-terminal domain of ligase-like"/>
    <property type="match status" value="1"/>
</dbReference>
<evidence type="ECO:0000256" key="1">
    <source>
        <dbReference type="ARBA" id="ARBA00006432"/>
    </source>
</evidence>
<evidence type="ECO:0000313" key="6">
    <source>
        <dbReference type="Proteomes" id="UP000271469"/>
    </source>
</evidence>
<proteinExistence type="inferred from homology"/>
<dbReference type="GO" id="GO:0031956">
    <property type="term" value="F:medium-chain fatty acid-CoA ligase activity"/>
    <property type="evidence" value="ECO:0007669"/>
    <property type="project" value="TreeGrafter"/>
</dbReference>
<feature type="domain" description="AMP-binding enzyme C-terminal" evidence="4">
    <location>
        <begin position="395"/>
        <end position="466"/>
    </location>
</feature>
<evidence type="ECO:0000256" key="2">
    <source>
        <dbReference type="ARBA" id="ARBA00022598"/>
    </source>
</evidence>
<keyword evidence="2 5" id="KW-0436">Ligase</keyword>
<dbReference type="PANTHER" id="PTHR43201:SF5">
    <property type="entry name" value="MEDIUM-CHAIN ACYL-COA LIGASE ACSF2, MITOCHONDRIAL"/>
    <property type="match status" value="1"/>
</dbReference>
<keyword evidence="6" id="KW-1185">Reference proteome</keyword>
<dbReference type="Pfam" id="PF00501">
    <property type="entry name" value="AMP-binding"/>
    <property type="match status" value="1"/>
</dbReference>
<dbReference type="AlphaFoldDB" id="A0A3G8JNP7"/>
<dbReference type="Pfam" id="PF13193">
    <property type="entry name" value="AMP-binding_C"/>
    <property type="match status" value="1"/>
</dbReference>
<name>A0A3G8JNP7_9ACTN</name>
<dbReference type="Proteomes" id="UP000271469">
    <property type="component" value="Chromosome"/>
</dbReference>
<organism evidence="5 6">
    <name type="scientific">Gordonia insulae</name>
    <dbReference type="NCBI Taxonomy" id="2420509"/>
    <lineage>
        <taxon>Bacteria</taxon>
        <taxon>Bacillati</taxon>
        <taxon>Actinomycetota</taxon>
        <taxon>Actinomycetes</taxon>
        <taxon>Mycobacteriales</taxon>
        <taxon>Gordoniaceae</taxon>
        <taxon>Gordonia</taxon>
    </lineage>
</organism>
<dbReference type="PROSITE" id="PS00455">
    <property type="entry name" value="AMP_BINDING"/>
    <property type="match status" value="1"/>
</dbReference>
<protein>
    <submittedName>
        <fullName evidence="5">2-succinylbenzoate--CoA ligase</fullName>
        <ecNumber evidence="5">6.2.1.26</ecNumber>
    </submittedName>
</protein>
<dbReference type="EMBL" id="CP033972">
    <property type="protein sequence ID" value="AZG45800.1"/>
    <property type="molecule type" value="Genomic_DNA"/>
</dbReference>
<dbReference type="OrthoDB" id="3564926at2"/>
<dbReference type="PANTHER" id="PTHR43201">
    <property type="entry name" value="ACYL-COA SYNTHETASE"/>
    <property type="match status" value="1"/>
</dbReference>
<feature type="domain" description="AMP-dependent synthetase/ligase" evidence="3">
    <location>
        <begin position="15"/>
        <end position="348"/>
    </location>
</feature>
<reference evidence="5 6" key="1">
    <citation type="submission" date="2018-11" db="EMBL/GenBank/DDBJ databases">
        <title>Gordonia insulae sp. nov., isolated from an island soil.</title>
        <authorList>
            <person name="Kim Y.S."/>
            <person name="Kim S.B."/>
        </authorList>
    </citation>
    <scope>NUCLEOTIDE SEQUENCE [LARGE SCALE GENOMIC DNA]</scope>
    <source>
        <strain evidence="5 6">MMS17-SY073</strain>
    </source>
</reference>
<accession>A0A3G8JNP7</accession>
<evidence type="ECO:0000313" key="5">
    <source>
        <dbReference type="EMBL" id="AZG45800.1"/>
    </source>
</evidence>
<dbReference type="EC" id="6.2.1.26" evidence="5"/>
<dbReference type="GO" id="GO:0006631">
    <property type="term" value="P:fatty acid metabolic process"/>
    <property type="evidence" value="ECO:0007669"/>
    <property type="project" value="TreeGrafter"/>
</dbReference>
<dbReference type="RefSeq" id="WP_124708414.1">
    <property type="nucleotide sequence ID" value="NZ_CP033972.1"/>
</dbReference>